<dbReference type="GO" id="GO:0008408">
    <property type="term" value="F:3'-5' exonuclease activity"/>
    <property type="evidence" value="ECO:0007669"/>
    <property type="project" value="InterPro"/>
</dbReference>
<dbReference type="InterPro" id="IPR001098">
    <property type="entry name" value="DNA-dir_DNA_pol_A_palm_dom"/>
</dbReference>
<dbReference type="PRINTS" id="PR00868">
    <property type="entry name" value="DNAPOLI"/>
</dbReference>
<proteinExistence type="predicted"/>
<dbReference type="InterPro" id="IPR003034">
    <property type="entry name" value="SAP_dom"/>
</dbReference>
<dbReference type="InterPro" id="IPR036397">
    <property type="entry name" value="RNaseH_sf"/>
</dbReference>
<dbReference type="SUPFAM" id="SSF56672">
    <property type="entry name" value="DNA/RNA polymerases"/>
    <property type="match status" value="1"/>
</dbReference>
<dbReference type="Gene3D" id="1.10.720.30">
    <property type="entry name" value="SAP domain"/>
    <property type="match status" value="2"/>
</dbReference>
<sequence length="1014" mass="112341">MGALRSLLLTTTPNCARSRGKRLIVALLLARRGARALRPALRPRRLTRLASVAASRAELVAPAQTTQQSVPVYSNEEVQTAPELPIAYDDVVIVNDVSKARAVADRLATASDRYHAVDTEVDGIDLSREGPVGNGVVTCFTVYSGPDFSYDGVDKGKALFVDTTVPDVLNEFKDFFASSELKKVWHNYGFDRHVVENMELDMHGFGGDTMHMARLYDSARLRTHGGDGYSLEALGRDLLSDGRAKVSMKTLFPEFFRKKRVEGEGSDKKSYLDVLKMQTDPLTRDAFVCYAAYDAKSTWEVHDVLKQKLSQQAWEPMGNNPSASDTPVTMWDFYERYFVPFGNLLTDMEAVGIHVDAAGHLQAVERQAEEDKEAALETFRSWCVSVMGEDGRLFNPASSKQIQTLLFGGSANQKTGEILEREREFDVDLPASEIPEVEEERDEEVLVTKEEFYAKATAKLLKEECQRRELKVTGTKAELVERLRNADAGIVETVQDEGPPPLSIAEIDALNTVAEMKDALRARSLKLSGKKDQLRARLLEDSKAYKAPVVVEKSDLHAVYEELDLKQLQAACHARSLEVPGESTREQLLALLTDDDSYTAQLSKHSIASPKTFSLPSTPKKSKRKLTVRSVGLVPQKFTQSGWASCTADVLRDLAGTPKEQKWGDAYSAFGGGREGEEACEALDALCSMGSIDTMLNTFIKPLQDLADEQSRVHCSLNLNTETGRLSSRRPNLQNQPALDKDQYLIRKAFKAKEGCSLIVADYGQLELRLLAHVAKCESMLSAFREGGCFHSRTAVGMFDHVRQAVENGEVLLEKGTQGDSDKPLVKDKYAAERRRAKTLNFSIAYGKTAHGLAKDWGVSQQEAQSMLRAWYDDRPEVERWQKDTISAARASGYTTTLMGRRRRLPDLQERNRALQGRGARAAINTPIQGSAADVVMMAMLAIGDSSVLKELGYTLLLQIHDEVILEGPSEHADAALAELVRLMERPFDHIGLDPLHVDLVVDAAVAGNWYEAK</sequence>
<dbReference type="InterPro" id="IPR012337">
    <property type="entry name" value="RNaseH-like_sf"/>
</dbReference>
<dbReference type="Pfam" id="PF00476">
    <property type="entry name" value="DNA_pol_A"/>
    <property type="match status" value="1"/>
</dbReference>
<organism evidence="3 4">
    <name type="scientific">Pelagomonas calceolata</name>
    <dbReference type="NCBI Taxonomy" id="35677"/>
    <lineage>
        <taxon>Eukaryota</taxon>
        <taxon>Sar</taxon>
        <taxon>Stramenopiles</taxon>
        <taxon>Ochrophyta</taxon>
        <taxon>Pelagophyceae</taxon>
        <taxon>Pelagomonadales</taxon>
        <taxon>Pelagomonadaceae</taxon>
        <taxon>Pelagomonas</taxon>
    </lineage>
</organism>
<keyword evidence="1" id="KW-0235">DNA replication</keyword>
<dbReference type="SUPFAM" id="SSF68906">
    <property type="entry name" value="SAP domain"/>
    <property type="match status" value="1"/>
</dbReference>
<dbReference type="Gene3D" id="3.30.70.370">
    <property type="match status" value="1"/>
</dbReference>
<reference evidence="3" key="1">
    <citation type="submission" date="2021-11" db="EMBL/GenBank/DDBJ databases">
        <authorList>
            <consortium name="Genoscope - CEA"/>
            <person name="William W."/>
        </authorList>
    </citation>
    <scope>NUCLEOTIDE SEQUENCE</scope>
</reference>
<dbReference type="SMART" id="SM00482">
    <property type="entry name" value="POLAc"/>
    <property type="match status" value="1"/>
</dbReference>
<protein>
    <recommendedName>
        <fullName evidence="2">SAP domain-containing protein</fullName>
    </recommendedName>
</protein>
<dbReference type="Gene3D" id="1.10.150.20">
    <property type="entry name" value="5' to 3' exonuclease, C-terminal subdomain"/>
    <property type="match status" value="1"/>
</dbReference>
<dbReference type="InterPro" id="IPR002298">
    <property type="entry name" value="DNA_polymerase_A"/>
</dbReference>
<name>A0A8J2SV56_9STRA</name>
<dbReference type="Proteomes" id="UP000789595">
    <property type="component" value="Unassembled WGS sequence"/>
</dbReference>
<feature type="domain" description="SAP" evidence="2">
    <location>
        <begin position="453"/>
        <end position="487"/>
    </location>
</feature>
<dbReference type="GO" id="GO:0003677">
    <property type="term" value="F:DNA binding"/>
    <property type="evidence" value="ECO:0007669"/>
    <property type="project" value="InterPro"/>
</dbReference>
<dbReference type="Gene3D" id="3.30.420.10">
    <property type="entry name" value="Ribonuclease H-like superfamily/Ribonuclease H"/>
    <property type="match status" value="1"/>
</dbReference>
<dbReference type="PROSITE" id="PS50800">
    <property type="entry name" value="SAP"/>
    <property type="match status" value="1"/>
</dbReference>
<dbReference type="PANTHER" id="PTHR10133:SF27">
    <property type="entry name" value="DNA POLYMERASE NU"/>
    <property type="match status" value="1"/>
</dbReference>
<dbReference type="GO" id="GO:0005737">
    <property type="term" value="C:cytoplasm"/>
    <property type="evidence" value="ECO:0007669"/>
    <property type="project" value="UniProtKB-ARBA"/>
</dbReference>
<dbReference type="SUPFAM" id="SSF53098">
    <property type="entry name" value="Ribonuclease H-like"/>
    <property type="match status" value="1"/>
</dbReference>
<dbReference type="SMART" id="SM00513">
    <property type="entry name" value="SAP"/>
    <property type="match status" value="3"/>
</dbReference>
<dbReference type="GO" id="GO:0006261">
    <property type="term" value="P:DNA-templated DNA replication"/>
    <property type="evidence" value="ECO:0007669"/>
    <property type="project" value="InterPro"/>
</dbReference>
<dbReference type="CDD" id="cd08640">
    <property type="entry name" value="DNA_pol_A_plastid_like"/>
    <property type="match status" value="1"/>
</dbReference>
<evidence type="ECO:0000259" key="2">
    <source>
        <dbReference type="PROSITE" id="PS50800"/>
    </source>
</evidence>
<keyword evidence="4" id="KW-1185">Reference proteome</keyword>
<dbReference type="GO" id="GO:0003887">
    <property type="term" value="F:DNA-directed DNA polymerase activity"/>
    <property type="evidence" value="ECO:0007669"/>
    <property type="project" value="InterPro"/>
</dbReference>
<evidence type="ECO:0000313" key="3">
    <source>
        <dbReference type="EMBL" id="CAH0374897.1"/>
    </source>
</evidence>
<comment type="caution">
    <text evidence="3">The sequence shown here is derived from an EMBL/GenBank/DDBJ whole genome shotgun (WGS) entry which is preliminary data.</text>
</comment>
<dbReference type="InterPro" id="IPR036361">
    <property type="entry name" value="SAP_dom_sf"/>
</dbReference>
<dbReference type="InterPro" id="IPR002562">
    <property type="entry name" value="3'-5'_exonuclease_dom"/>
</dbReference>
<accession>A0A8J2SV56</accession>
<dbReference type="Pfam" id="PF01612">
    <property type="entry name" value="DNA_pol_A_exo1"/>
    <property type="match status" value="1"/>
</dbReference>
<dbReference type="OrthoDB" id="275278at2759"/>
<evidence type="ECO:0000313" key="4">
    <source>
        <dbReference type="Proteomes" id="UP000789595"/>
    </source>
</evidence>
<dbReference type="GO" id="GO:0006302">
    <property type="term" value="P:double-strand break repair"/>
    <property type="evidence" value="ECO:0007669"/>
    <property type="project" value="TreeGrafter"/>
</dbReference>
<dbReference type="PANTHER" id="PTHR10133">
    <property type="entry name" value="DNA POLYMERASE I"/>
    <property type="match status" value="1"/>
</dbReference>
<gene>
    <name evidence="3" type="ORF">PECAL_4P22080</name>
</gene>
<dbReference type="Pfam" id="PF02037">
    <property type="entry name" value="SAP"/>
    <property type="match status" value="2"/>
</dbReference>
<dbReference type="InterPro" id="IPR043502">
    <property type="entry name" value="DNA/RNA_pol_sf"/>
</dbReference>
<dbReference type="AlphaFoldDB" id="A0A8J2SV56"/>
<evidence type="ECO:0000256" key="1">
    <source>
        <dbReference type="ARBA" id="ARBA00022705"/>
    </source>
</evidence>
<dbReference type="EMBL" id="CAKKNE010000004">
    <property type="protein sequence ID" value="CAH0374897.1"/>
    <property type="molecule type" value="Genomic_DNA"/>
</dbReference>